<accession>A0A4Z1ESY0</accession>
<dbReference type="AlphaFoldDB" id="A0A4Z1ESY0"/>
<keyword evidence="2" id="KW-1185">Reference proteome</keyword>
<protein>
    <submittedName>
        <fullName evidence="1">Uncharacterized protein</fullName>
    </submittedName>
</protein>
<comment type="caution">
    <text evidence="1">The sequence shown here is derived from an EMBL/GenBank/DDBJ whole genome shotgun (WGS) entry which is preliminary data.</text>
</comment>
<dbReference type="Proteomes" id="UP000297910">
    <property type="component" value="Unassembled WGS sequence"/>
</dbReference>
<proteinExistence type="predicted"/>
<reference evidence="1 2" key="1">
    <citation type="submission" date="2017-12" db="EMBL/GenBank/DDBJ databases">
        <title>Comparative genomics of Botrytis spp.</title>
        <authorList>
            <person name="Valero-Jimenez C.A."/>
            <person name="Tapia P."/>
            <person name="Veloso J."/>
            <person name="Silva-Moreno E."/>
            <person name="Staats M."/>
            <person name="Valdes J.H."/>
            <person name="Van Kan J.A.L."/>
        </authorList>
    </citation>
    <scope>NUCLEOTIDE SEQUENCE [LARGE SCALE GENOMIC DNA]</scope>
    <source>
        <strain evidence="1 2">Bp0003</strain>
    </source>
</reference>
<gene>
    <name evidence="1" type="ORF">BPAE_0562g00030</name>
</gene>
<sequence length="53" mass="6017">MTVTCYLSGSCYKQNFMFIEDYGNNNKYVNEQITSPVRTLASTIGAHTTAREF</sequence>
<dbReference type="EMBL" id="PQXI01000560">
    <property type="protein sequence ID" value="TGO15484.1"/>
    <property type="molecule type" value="Genomic_DNA"/>
</dbReference>
<evidence type="ECO:0000313" key="2">
    <source>
        <dbReference type="Proteomes" id="UP000297910"/>
    </source>
</evidence>
<name>A0A4Z1ESY0_9HELO</name>
<organism evidence="1 2">
    <name type="scientific">Botrytis paeoniae</name>
    <dbReference type="NCBI Taxonomy" id="278948"/>
    <lineage>
        <taxon>Eukaryota</taxon>
        <taxon>Fungi</taxon>
        <taxon>Dikarya</taxon>
        <taxon>Ascomycota</taxon>
        <taxon>Pezizomycotina</taxon>
        <taxon>Leotiomycetes</taxon>
        <taxon>Helotiales</taxon>
        <taxon>Sclerotiniaceae</taxon>
        <taxon>Botrytis</taxon>
    </lineage>
</organism>
<evidence type="ECO:0000313" key="1">
    <source>
        <dbReference type="EMBL" id="TGO15484.1"/>
    </source>
</evidence>